<proteinExistence type="predicted"/>
<dbReference type="Proteomes" id="UP000054845">
    <property type="component" value="Unassembled WGS sequence"/>
</dbReference>
<accession>A0A0P1BQE5</accession>
<evidence type="ECO:0000313" key="1">
    <source>
        <dbReference type="EMBL" id="CEH18748.1"/>
    </source>
</evidence>
<reference evidence="1 2" key="1">
    <citation type="submission" date="2014-09" db="EMBL/GenBank/DDBJ databases">
        <authorList>
            <person name="Magalhaes I.L.F."/>
            <person name="Oliveira U."/>
            <person name="Santos F.R."/>
            <person name="Vidigal T.H.D.A."/>
            <person name="Brescovit A.D."/>
            <person name="Santos A.J."/>
        </authorList>
    </citation>
    <scope>NUCLEOTIDE SEQUENCE [LARGE SCALE GENOMIC DNA]</scope>
</reference>
<keyword evidence="2" id="KW-1185">Reference proteome</keyword>
<protein>
    <submittedName>
        <fullName evidence="1">Uncharacterized protein</fullName>
    </submittedName>
</protein>
<organism evidence="1 2">
    <name type="scientific">Ceraceosorus bombacis</name>
    <dbReference type="NCBI Taxonomy" id="401625"/>
    <lineage>
        <taxon>Eukaryota</taxon>
        <taxon>Fungi</taxon>
        <taxon>Dikarya</taxon>
        <taxon>Basidiomycota</taxon>
        <taxon>Ustilaginomycotina</taxon>
        <taxon>Exobasidiomycetes</taxon>
        <taxon>Ceraceosorales</taxon>
        <taxon>Ceraceosoraceae</taxon>
        <taxon>Ceraceosorus</taxon>
    </lineage>
</organism>
<dbReference type="AlphaFoldDB" id="A0A0P1BQE5"/>
<sequence length="70" mass="7458">MHRSHWPLATATVAEAAEGASEIGVACSGHEDERAIKEDLDVLICDRAEAGAAVLVRRNCMQGSRHPTCS</sequence>
<evidence type="ECO:0000313" key="2">
    <source>
        <dbReference type="Proteomes" id="UP000054845"/>
    </source>
</evidence>
<dbReference type="EMBL" id="CCYA01000276">
    <property type="protein sequence ID" value="CEH18748.1"/>
    <property type="molecule type" value="Genomic_DNA"/>
</dbReference>
<name>A0A0P1BQE5_9BASI</name>